<dbReference type="Proteomes" id="UP000538666">
    <property type="component" value="Unassembled WGS sequence"/>
</dbReference>
<dbReference type="AlphaFoldDB" id="A0A841K454"/>
<protein>
    <submittedName>
        <fullName evidence="5">AraC family transcriptional regulator</fullName>
    </submittedName>
</protein>
<dbReference type="PANTHER" id="PTHR46796:SF6">
    <property type="entry name" value="ARAC SUBFAMILY"/>
    <property type="match status" value="1"/>
</dbReference>
<name>A0A841K454_9BACT</name>
<dbReference type="Pfam" id="PF12833">
    <property type="entry name" value="HTH_18"/>
    <property type="match status" value="1"/>
</dbReference>
<dbReference type="SUPFAM" id="SSF46689">
    <property type="entry name" value="Homeodomain-like"/>
    <property type="match status" value="2"/>
</dbReference>
<reference evidence="5 6" key="1">
    <citation type="submission" date="2020-08" db="EMBL/GenBank/DDBJ databases">
        <title>Genomic Encyclopedia of Type Strains, Phase IV (KMG-IV): sequencing the most valuable type-strain genomes for metagenomic binning, comparative biology and taxonomic classification.</title>
        <authorList>
            <person name="Goeker M."/>
        </authorList>
    </citation>
    <scope>NUCLEOTIDE SEQUENCE [LARGE SCALE GENOMIC DNA]</scope>
    <source>
        <strain evidence="5 6">DSM 103733</strain>
    </source>
</reference>
<dbReference type="Gene3D" id="1.10.10.60">
    <property type="entry name" value="Homeodomain-like"/>
    <property type="match status" value="2"/>
</dbReference>
<dbReference type="EMBL" id="JACHEK010000014">
    <property type="protein sequence ID" value="MBB6147347.1"/>
    <property type="molecule type" value="Genomic_DNA"/>
</dbReference>
<gene>
    <name evidence="5" type="ORF">HNQ77_005343</name>
</gene>
<keyword evidence="1" id="KW-0805">Transcription regulation</keyword>
<evidence type="ECO:0000256" key="1">
    <source>
        <dbReference type="ARBA" id="ARBA00023015"/>
    </source>
</evidence>
<dbReference type="GO" id="GO:0043565">
    <property type="term" value="F:sequence-specific DNA binding"/>
    <property type="evidence" value="ECO:0007669"/>
    <property type="project" value="InterPro"/>
</dbReference>
<dbReference type="OrthoDB" id="110167at2"/>
<keyword evidence="3" id="KW-0804">Transcription</keyword>
<dbReference type="GO" id="GO:0003700">
    <property type="term" value="F:DNA-binding transcription factor activity"/>
    <property type="evidence" value="ECO:0007669"/>
    <property type="project" value="InterPro"/>
</dbReference>
<dbReference type="InterPro" id="IPR018060">
    <property type="entry name" value="HTH_AraC"/>
</dbReference>
<organism evidence="5 6">
    <name type="scientific">Silvibacterium bohemicum</name>
    <dbReference type="NCBI Taxonomy" id="1577686"/>
    <lineage>
        <taxon>Bacteria</taxon>
        <taxon>Pseudomonadati</taxon>
        <taxon>Acidobacteriota</taxon>
        <taxon>Terriglobia</taxon>
        <taxon>Terriglobales</taxon>
        <taxon>Acidobacteriaceae</taxon>
        <taxon>Silvibacterium</taxon>
    </lineage>
</organism>
<comment type="caution">
    <text evidence="5">The sequence shown here is derived from an EMBL/GenBank/DDBJ whole genome shotgun (WGS) entry which is preliminary data.</text>
</comment>
<dbReference type="PROSITE" id="PS01124">
    <property type="entry name" value="HTH_ARAC_FAMILY_2"/>
    <property type="match status" value="1"/>
</dbReference>
<feature type="domain" description="HTH araC/xylS-type" evidence="4">
    <location>
        <begin position="201"/>
        <end position="300"/>
    </location>
</feature>
<evidence type="ECO:0000259" key="4">
    <source>
        <dbReference type="PROSITE" id="PS01124"/>
    </source>
</evidence>
<evidence type="ECO:0000256" key="2">
    <source>
        <dbReference type="ARBA" id="ARBA00023125"/>
    </source>
</evidence>
<evidence type="ECO:0000256" key="3">
    <source>
        <dbReference type="ARBA" id="ARBA00023163"/>
    </source>
</evidence>
<sequence>MTSIVEWHNGCDLYYEGNGALKFSSNGLGWEAIGIAQYSTNPSEHEAVENPFFLLTTHLGATPTSVFHRISNFSEKKLTKPPRSLHLFEPGLLPSFRHPSRTNIFLCGLERSLVEEVAIEMCDDREAIDNVSEQRLSHNQFFTDPPTQQILGLLGREVVQQEHIGSLYATHLSYALAARLVYGLRTYTARERRYSSKLPGASLRRVLERIQHDPNQSLGDLAQEAGVSKRHFLRMFKESMRVTPHQYIIQYRLQQASKLLQDRSLSILDIALMSGFTDGAHFSRTFHKHFGRSPGLAREDL</sequence>
<dbReference type="SMART" id="SM00342">
    <property type="entry name" value="HTH_ARAC"/>
    <property type="match status" value="1"/>
</dbReference>
<dbReference type="PANTHER" id="PTHR46796">
    <property type="entry name" value="HTH-TYPE TRANSCRIPTIONAL ACTIVATOR RHAS-RELATED"/>
    <property type="match status" value="1"/>
</dbReference>
<evidence type="ECO:0000313" key="5">
    <source>
        <dbReference type="EMBL" id="MBB6147347.1"/>
    </source>
</evidence>
<accession>A0A841K454</accession>
<dbReference type="InterPro" id="IPR009057">
    <property type="entry name" value="Homeodomain-like_sf"/>
</dbReference>
<proteinExistence type="predicted"/>
<evidence type="ECO:0000313" key="6">
    <source>
        <dbReference type="Proteomes" id="UP000538666"/>
    </source>
</evidence>
<keyword evidence="6" id="KW-1185">Reference proteome</keyword>
<dbReference type="InterPro" id="IPR050204">
    <property type="entry name" value="AraC_XylS_family_regulators"/>
</dbReference>
<dbReference type="RefSeq" id="WP_082125810.1">
    <property type="nucleotide sequence ID" value="NZ_JACHEK010000014.1"/>
</dbReference>
<keyword evidence="2" id="KW-0238">DNA-binding</keyword>